<accession>A0A380MRY8</accession>
<evidence type="ECO:0000256" key="4">
    <source>
        <dbReference type="ARBA" id="ARBA00022490"/>
    </source>
</evidence>
<feature type="domain" description="PPIase FKBP-type" evidence="11">
    <location>
        <begin position="6"/>
        <end position="80"/>
    </location>
</feature>
<evidence type="ECO:0000256" key="9">
    <source>
        <dbReference type="PROSITE-ProRule" id="PRU00277"/>
    </source>
</evidence>
<evidence type="ECO:0000256" key="10">
    <source>
        <dbReference type="RuleBase" id="RU003915"/>
    </source>
</evidence>
<dbReference type="Proteomes" id="UP000254601">
    <property type="component" value="Unassembled WGS sequence"/>
</dbReference>
<dbReference type="PANTHER" id="PTHR47861">
    <property type="entry name" value="FKBP-TYPE PEPTIDYL-PROLYL CIS-TRANS ISOMERASE SLYD"/>
    <property type="match status" value="1"/>
</dbReference>
<evidence type="ECO:0000256" key="1">
    <source>
        <dbReference type="ARBA" id="ARBA00000971"/>
    </source>
</evidence>
<keyword evidence="4" id="KW-0963">Cytoplasm</keyword>
<evidence type="ECO:0000256" key="2">
    <source>
        <dbReference type="ARBA" id="ARBA00004496"/>
    </source>
</evidence>
<dbReference type="OrthoDB" id="9808891at2"/>
<evidence type="ECO:0000259" key="11">
    <source>
        <dbReference type="PROSITE" id="PS50059"/>
    </source>
</evidence>
<dbReference type="GO" id="GO:0003755">
    <property type="term" value="F:peptidyl-prolyl cis-trans isomerase activity"/>
    <property type="evidence" value="ECO:0007669"/>
    <property type="project" value="UniProtKB-UniRule"/>
</dbReference>
<comment type="function">
    <text evidence="8">Also involved in hydrogenase metallocenter assembly, probably by participating in the nickel insertion step. This function in hydrogenase biosynthesis requires chaperone activity and the presence of the metal-binding domain, but not PPIase activity.</text>
</comment>
<evidence type="ECO:0000256" key="8">
    <source>
        <dbReference type="ARBA" id="ARBA00037071"/>
    </source>
</evidence>
<dbReference type="RefSeq" id="WP_072576147.1">
    <property type="nucleotide sequence ID" value="NZ_LWHB01000054.1"/>
</dbReference>
<dbReference type="Gene3D" id="3.10.50.40">
    <property type="match status" value="1"/>
</dbReference>
<keyword evidence="6" id="KW-0143">Chaperone</keyword>
<keyword evidence="5 9" id="KW-0697">Rotamase</keyword>
<dbReference type="GO" id="GO:0005737">
    <property type="term" value="C:cytoplasm"/>
    <property type="evidence" value="ECO:0007669"/>
    <property type="project" value="UniProtKB-SubCell"/>
</dbReference>
<comment type="similarity">
    <text evidence="3 10">Belongs to the FKBP-type PPIase family.</text>
</comment>
<evidence type="ECO:0000256" key="3">
    <source>
        <dbReference type="ARBA" id="ARBA00006577"/>
    </source>
</evidence>
<evidence type="ECO:0000313" key="12">
    <source>
        <dbReference type="EMBL" id="SUO95325.1"/>
    </source>
</evidence>
<dbReference type="Pfam" id="PF00254">
    <property type="entry name" value="FKBP_C"/>
    <property type="match status" value="1"/>
</dbReference>
<comment type="catalytic activity">
    <reaction evidence="1 9 10">
        <text>[protein]-peptidylproline (omega=180) = [protein]-peptidylproline (omega=0)</text>
        <dbReference type="Rhea" id="RHEA:16237"/>
        <dbReference type="Rhea" id="RHEA-COMP:10747"/>
        <dbReference type="Rhea" id="RHEA-COMP:10748"/>
        <dbReference type="ChEBI" id="CHEBI:83833"/>
        <dbReference type="ChEBI" id="CHEBI:83834"/>
        <dbReference type="EC" id="5.2.1.8"/>
    </reaction>
</comment>
<dbReference type="SUPFAM" id="SSF54534">
    <property type="entry name" value="FKBP-like"/>
    <property type="match status" value="1"/>
</dbReference>
<dbReference type="PROSITE" id="PS50059">
    <property type="entry name" value="FKBP_PPIASE"/>
    <property type="match status" value="1"/>
</dbReference>
<dbReference type="EC" id="5.2.1.8" evidence="10"/>
<evidence type="ECO:0000256" key="5">
    <source>
        <dbReference type="ARBA" id="ARBA00023110"/>
    </source>
</evidence>
<dbReference type="AlphaFoldDB" id="A0A380MRY8"/>
<protein>
    <recommendedName>
        <fullName evidence="10">Peptidyl-prolyl cis-trans isomerase</fullName>
        <ecNumber evidence="10">5.2.1.8</ecNumber>
    </recommendedName>
</protein>
<evidence type="ECO:0000256" key="6">
    <source>
        <dbReference type="ARBA" id="ARBA00023186"/>
    </source>
</evidence>
<dbReference type="InterPro" id="IPR001179">
    <property type="entry name" value="PPIase_FKBP_dom"/>
</dbReference>
<dbReference type="GO" id="GO:0042026">
    <property type="term" value="P:protein refolding"/>
    <property type="evidence" value="ECO:0007669"/>
    <property type="project" value="UniProtKB-ARBA"/>
</dbReference>
<reference evidence="12 13" key="1">
    <citation type="submission" date="2018-06" db="EMBL/GenBank/DDBJ databases">
        <authorList>
            <consortium name="Pathogen Informatics"/>
            <person name="Doyle S."/>
        </authorList>
    </citation>
    <scope>NUCLEOTIDE SEQUENCE [LARGE SCALE GENOMIC DNA]</scope>
    <source>
        <strain evidence="12 13">NCTC13337</strain>
    </source>
</reference>
<gene>
    <name evidence="12" type="primary">slyD</name>
    <name evidence="12" type="ORF">NCTC13337_01224</name>
</gene>
<name>A0A380MRY8_9GAMM</name>
<evidence type="ECO:0000256" key="7">
    <source>
        <dbReference type="ARBA" id="ARBA00023235"/>
    </source>
</evidence>
<dbReference type="InterPro" id="IPR046357">
    <property type="entry name" value="PPIase_dom_sf"/>
</dbReference>
<organism evidence="12 13">
    <name type="scientific">Suttonella ornithocola</name>
    <dbReference type="NCBI Taxonomy" id="279832"/>
    <lineage>
        <taxon>Bacteria</taxon>
        <taxon>Pseudomonadati</taxon>
        <taxon>Pseudomonadota</taxon>
        <taxon>Gammaproteobacteria</taxon>
        <taxon>Cardiobacteriales</taxon>
        <taxon>Cardiobacteriaceae</taxon>
        <taxon>Suttonella</taxon>
    </lineage>
</organism>
<evidence type="ECO:0000313" key="13">
    <source>
        <dbReference type="Proteomes" id="UP000254601"/>
    </source>
</evidence>
<sequence>MPIKKGDKVHIHYTLTNDAGEVLDSSEGREPLAYTAGSGEIIPGLDNALMGKEAGEHVDVTIAPAEAYGERLEEAVQQLPREQFANIPELAVGMPLTAETPNGPLTVFVADINDQHVTIDGNHPLAGVTLHFSVDIDKVETEDSGPKIILPN</sequence>
<dbReference type="PANTHER" id="PTHR47861:SF3">
    <property type="entry name" value="FKBP-TYPE PEPTIDYL-PROLYL CIS-TRANS ISOMERASE SLYD"/>
    <property type="match status" value="1"/>
</dbReference>
<keyword evidence="13" id="KW-1185">Reference proteome</keyword>
<dbReference type="EMBL" id="UHIC01000001">
    <property type="protein sequence ID" value="SUO95325.1"/>
    <property type="molecule type" value="Genomic_DNA"/>
</dbReference>
<keyword evidence="7 9" id="KW-0413">Isomerase</keyword>
<proteinExistence type="inferred from homology"/>
<comment type="subcellular location">
    <subcellularLocation>
        <location evidence="2">Cytoplasm</location>
    </subcellularLocation>
</comment>